<evidence type="ECO:0000256" key="4">
    <source>
        <dbReference type="PIRNR" id="PIRNR006386"/>
    </source>
</evidence>
<dbReference type="GO" id="GO:0004602">
    <property type="term" value="F:glutathione peroxidase activity"/>
    <property type="evidence" value="ECO:0007669"/>
    <property type="project" value="TreeGrafter"/>
</dbReference>
<dbReference type="AlphaFoldDB" id="A0A292Q8W4"/>
<evidence type="ECO:0000259" key="6">
    <source>
        <dbReference type="Pfam" id="PF01323"/>
    </source>
</evidence>
<dbReference type="InterPro" id="IPR001853">
    <property type="entry name" value="DSBA-like_thioredoxin_dom"/>
</dbReference>
<name>A0A292Q8W4_9PEZI</name>
<dbReference type="GO" id="GO:0005777">
    <property type="term" value="C:peroxisome"/>
    <property type="evidence" value="ECO:0007669"/>
    <property type="project" value="TreeGrafter"/>
</dbReference>
<dbReference type="EC" id="2.5.1.18" evidence="4"/>
<protein>
    <recommendedName>
        <fullName evidence="4">Glutathione S-transferase kappa</fullName>
        <ecNumber evidence="4">2.5.1.18</ecNumber>
    </recommendedName>
</protein>
<dbReference type="InterPro" id="IPR051924">
    <property type="entry name" value="GST_Kappa/NadH"/>
</dbReference>
<evidence type="ECO:0000256" key="5">
    <source>
        <dbReference type="PIRSR" id="PIRSR006386-1"/>
    </source>
</evidence>
<dbReference type="GO" id="GO:0006749">
    <property type="term" value="P:glutathione metabolic process"/>
    <property type="evidence" value="ECO:0007669"/>
    <property type="project" value="TreeGrafter"/>
</dbReference>
<dbReference type="PANTHER" id="PTHR42943">
    <property type="entry name" value="GLUTATHIONE S-TRANSFERASE KAPPA"/>
    <property type="match status" value="1"/>
</dbReference>
<feature type="domain" description="DSBA-like thioredoxin" evidence="6">
    <location>
        <begin position="7"/>
        <end position="207"/>
    </location>
</feature>
<dbReference type="GO" id="GO:0005739">
    <property type="term" value="C:mitochondrion"/>
    <property type="evidence" value="ECO:0007669"/>
    <property type="project" value="TreeGrafter"/>
</dbReference>
<dbReference type="Proteomes" id="UP001412239">
    <property type="component" value="Unassembled WGS sequence"/>
</dbReference>
<accession>A0A292Q8W4</accession>
<dbReference type="SUPFAM" id="SSF52833">
    <property type="entry name" value="Thioredoxin-like"/>
    <property type="match status" value="1"/>
</dbReference>
<dbReference type="Pfam" id="PF01323">
    <property type="entry name" value="DSBA"/>
    <property type="match status" value="1"/>
</dbReference>
<evidence type="ECO:0000313" key="8">
    <source>
        <dbReference type="Proteomes" id="UP001412239"/>
    </source>
</evidence>
<feature type="active site" description="Nucleophile" evidence="5">
    <location>
        <position position="15"/>
    </location>
</feature>
<dbReference type="Gene3D" id="3.40.30.10">
    <property type="entry name" value="Glutaredoxin"/>
    <property type="match status" value="1"/>
</dbReference>
<keyword evidence="8" id="KW-1185">Reference proteome</keyword>
<organism evidence="7 8">
    <name type="scientific">Tuber aestivum</name>
    <name type="common">summer truffle</name>
    <dbReference type="NCBI Taxonomy" id="59557"/>
    <lineage>
        <taxon>Eukaryota</taxon>
        <taxon>Fungi</taxon>
        <taxon>Dikarya</taxon>
        <taxon>Ascomycota</taxon>
        <taxon>Pezizomycotina</taxon>
        <taxon>Pezizomycetes</taxon>
        <taxon>Pezizales</taxon>
        <taxon>Tuberaceae</taxon>
        <taxon>Tuber</taxon>
    </lineage>
</organism>
<dbReference type="GO" id="GO:0004364">
    <property type="term" value="F:glutathione transferase activity"/>
    <property type="evidence" value="ECO:0007669"/>
    <property type="project" value="UniProtKB-UniRule"/>
</dbReference>
<dbReference type="FunFam" id="3.40.30.10:FF:000096">
    <property type="entry name" value="Glutathione S-transferase kappa"/>
    <property type="match status" value="1"/>
</dbReference>
<evidence type="ECO:0000256" key="3">
    <source>
        <dbReference type="ARBA" id="ARBA00047960"/>
    </source>
</evidence>
<gene>
    <name evidence="7" type="ORF">GSTUAT00000790001</name>
</gene>
<evidence type="ECO:0000256" key="2">
    <source>
        <dbReference type="ARBA" id="ARBA00022679"/>
    </source>
</evidence>
<evidence type="ECO:0000313" key="7">
    <source>
        <dbReference type="EMBL" id="CUS15170.1"/>
    </source>
</evidence>
<sequence length="225" mass="25448">MTSTARITTYLDCVSPYSYYAFTFLNKHRAALDSHGVKVDFVPIFLGAVNVATGNQPPWKLPAKAAYSAIDVHNAKRYFGLPALKRPSVFPIPTIKPQRGLIYIKSHFPEETYLEAFRLLWVSLWEQDKDISQESQLRETWSGLFKEGELKNIIEATEEEEYKNALTENTNEAVKNGAFGAPWSVVRNAKGEETRYFGSDRFHFMWEFLGIGDGAGFVPSPKAVL</sequence>
<keyword evidence="2 4" id="KW-0808">Transferase</keyword>
<comment type="similarity">
    <text evidence="1 4">Belongs to the GST superfamily. Kappa family.</text>
</comment>
<comment type="catalytic activity">
    <reaction evidence="3 4">
        <text>RX + glutathione = an S-substituted glutathione + a halide anion + H(+)</text>
        <dbReference type="Rhea" id="RHEA:16437"/>
        <dbReference type="ChEBI" id="CHEBI:15378"/>
        <dbReference type="ChEBI" id="CHEBI:16042"/>
        <dbReference type="ChEBI" id="CHEBI:17792"/>
        <dbReference type="ChEBI" id="CHEBI:57925"/>
        <dbReference type="ChEBI" id="CHEBI:90779"/>
        <dbReference type="EC" id="2.5.1.18"/>
    </reaction>
</comment>
<dbReference type="InterPro" id="IPR036249">
    <property type="entry name" value="Thioredoxin-like_sf"/>
</dbReference>
<dbReference type="InterPro" id="IPR014440">
    <property type="entry name" value="HCCAis_GSTk"/>
</dbReference>
<reference evidence="7" key="1">
    <citation type="submission" date="2015-10" db="EMBL/GenBank/DDBJ databases">
        <authorList>
            <person name="Regsiter A."/>
            <person name="william w."/>
        </authorList>
    </citation>
    <scope>NUCLEOTIDE SEQUENCE</scope>
    <source>
        <strain evidence="7">Montdore</strain>
    </source>
</reference>
<proteinExistence type="inferred from homology"/>
<dbReference type="EMBL" id="LN890950">
    <property type="protein sequence ID" value="CUS15170.1"/>
    <property type="molecule type" value="Genomic_DNA"/>
</dbReference>
<dbReference type="PANTHER" id="PTHR42943:SF13">
    <property type="entry name" value="GLUTATHIONE S-TRANSFERASE KAPPA-RELATED"/>
    <property type="match status" value="1"/>
</dbReference>
<dbReference type="PIRSF" id="PIRSF006386">
    <property type="entry name" value="HCCAis_GSTk"/>
    <property type="match status" value="1"/>
</dbReference>
<evidence type="ECO:0000256" key="1">
    <source>
        <dbReference type="ARBA" id="ARBA00006494"/>
    </source>
</evidence>